<dbReference type="GO" id="GO:0045893">
    <property type="term" value="P:positive regulation of DNA-templated transcription"/>
    <property type="evidence" value="ECO:0007669"/>
    <property type="project" value="InterPro"/>
</dbReference>
<dbReference type="InterPro" id="IPR011608">
    <property type="entry name" value="PRD"/>
</dbReference>
<dbReference type="InterPro" id="IPR036634">
    <property type="entry name" value="PRD_sf"/>
</dbReference>
<organism evidence="8 9">
    <name type="scientific">Faecalicatena orotica</name>
    <dbReference type="NCBI Taxonomy" id="1544"/>
    <lineage>
        <taxon>Bacteria</taxon>
        <taxon>Bacillati</taxon>
        <taxon>Bacillota</taxon>
        <taxon>Clostridia</taxon>
        <taxon>Lachnospirales</taxon>
        <taxon>Lachnospiraceae</taxon>
        <taxon>Faecalicatena</taxon>
    </lineage>
</organism>
<evidence type="ECO:0000256" key="1">
    <source>
        <dbReference type="ARBA" id="ARBA00022737"/>
    </source>
</evidence>
<dbReference type="InterPro" id="IPR004341">
    <property type="entry name" value="CAT_RNA-bd_dom"/>
</dbReference>
<dbReference type="EMBL" id="QGDL01000025">
    <property type="protein sequence ID" value="PWJ18351.1"/>
    <property type="molecule type" value="Genomic_DNA"/>
</dbReference>
<evidence type="ECO:0000259" key="7">
    <source>
        <dbReference type="PROSITE" id="PS51372"/>
    </source>
</evidence>
<keyword evidence="2" id="KW-0694">RNA-binding</keyword>
<keyword evidence="9" id="KW-1185">Reference proteome</keyword>
<sequence length="280" mass="32581">MVIEKIINNNIVSAFDETGREVVIMGRGIGFGTKPGREVAQQKIEKIFKIKSQSLAEQFKELLANMPLEHAQISNDIISYAKSHLKLKLNQSIYVTLTDHINFAIERYSQGIKPENALLWEIKRFYQQEYQLGKYAVDIIWERLHIALPDDEAGFIALHFVNAEYGTDIRDALNFPNLMKDILDIVKSELGIEFDEGSLHYERFVTHVKFLLQRVYRKELLPNEENELAEMMQMKYPKEYACSRQVAKYIEDATNSKISGEEIMYLSIHIRRVTMVENEK</sequence>
<feature type="domain" description="PRD" evidence="7">
    <location>
        <begin position="65"/>
        <end position="170"/>
    </location>
</feature>
<evidence type="ECO:0000256" key="5">
    <source>
        <dbReference type="ARBA" id="ARBA00023163"/>
    </source>
</evidence>
<keyword evidence="5" id="KW-0804">Transcription</keyword>
<dbReference type="Pfam" id="PF03123">
    <property type="entry name" value="CAT_RBD"/>
    <property type="match status" value="1"/>
</dbReference>
<dbReference type="InterPro" id="IPR001550">
    <property type="entry name" value="Transcrpt_antitermin_CS"/>
</dbReference>
<evidence type="ECO:0000256" key="3">
    <source>
        <dbReference type="ARBA" id="ARBA00023015"/>
    </source>
</evidence>
<keyword evidence="4" id="KW-0010">Activator</keyword>
<dbReference type="InterPro" id="IPR036650">
    <property type="entry name" value="CAT_RNA-bd_dom_sf"/>
</dbReference>
<evidence type="ECO:0000313" key="8">
    <source>
        <dbReference type="EMBL" id="PWJ18351.1"/>
    </source>
</evidence>
<dbReference type="Proteomes" id="UP000245845">
    <property type="component" value="Unassembled WGS sequence"/>
</dbReference>
<dbReference type="PANTHER" id="PTHR30185">
    <property type="entry name" value="CRYPTIC BETA-GLUCOSIDE BGL OPERON ANTITERMINATOR"/>
    <property type="match status" value="1"/>
</dbReference>
<dbReference type="SUPFAM" id="SSF50151">
    <property type="entry name" value="SacY-like RNA-binding domain"/>
    <property type="match status" value="1"/>
</dbReference>
<dbReference type="Pfam" id="PF00874">
    <property type="entry name" value="PRD"/>
    <property type="match status" value="2"/>
</dbReference>
<dbReference type="PROSITE" id="PS51372">
    <property type="entry name" value="PRD_2"/>
    <property type="match status" value="2"/>
</dbReference>
<comment type="similarity">
    <text evidence="6">Belongs to the transcriptional antiterminator BglG family.</text>
</comment>
<proteinExistence type="inferred from homology"/>
<gene>
    <name evidence="8" type="ORF">A8806_1255</name>
</gene>
<evidence type="ECO:0000256" key="2">
    <source>
        <dbReference type="ARBA" id="ARBA00022884"/>
    </source>
</evidence>
<dbReference type="NCBIfam" id="NF046042">
    <property type="entry name" value="LicT"/>
    <property type="match status" value="1"/>
</dbReference>
<keyword evidence="1" id="KW-0677">Repeat</keyword>
<dbReference type="InterPro" id="IPR050661">
    <property type="entry name" value="BglG_antiterminators"/>
</dbReference>
<feature type="domain" description="PRD" evidence="7">
    <location>
        <begin position="171"/>
        <end position="280"/>
    </location>
</feature>
<dbReference type="SMART" id="SM01061">
    <property type="entry name" value="CAT_RBD"/>
    <property type="match status" value="1"/>
</dbReference>
<dbReference type="OrthoDB" id="9813552at2"/>
<accession>A0A2Y9BPT0</accession>
<dbReference type="Gene3D" id="2.30.24.10">
    <property type="entry name" value="CAT RNA-binding domain"/>
    <property type="match status" value="1"/>
</dbReference>
<evidence type="ECO:0000256" key="6">
    <source>
        <dbReference type="ARBA" id="ARBA00038510"/>
    </source>
</evidence>
<dbReference type="PROSITE" id="PS00654">
    <property type="entry name" value="PRD_1"/>
    <property type="match status" value="1"/>
</dbReference>
<keyword evidence="3" id="KW-0805">Transcription regulation</keyword>
<evidence type="ECO:0000256" key="4">
    <source>
        <dbReference type="ARBA" id="ARBA00023159"/>
    </source>
</evidence>
<dbReference type="RefSeq" id="WP_109733936.1">
    <property type="nucleotide sequence ID" value="NZ_BAAACK010000013.1"/>
</dbReference>
<dbReference type="GO" id="GO:0003723">
    <property type="term" value="F:RNA binding"/>
    <property type="evidence" value="ECO:0007669"/>
    <property type="project" value="UniProtKB-KW"/>
</dbReference>
<reference evidence="8 9" key="1">
    <citation type="submission" date="2018-05" db="EMBL/GenBank/DDBJ databases">
        <title>The Hungate 1000. A catalogue of reference genomes from the rumen microbiome.</title>
        <authorList>
            <person name="Kelly W."/>
        </authorList>
    </citation>
    <scope>NUCLEOTIDE SEQUENCE [LARGE SCALE GENOMIC DNA]</scope>
    <source>
        <strain evidence="8 9">NLAE-zl-C242</strain>
    </source>
</reference>
<dbReference type="PANTHER" id="PTHR30185:SF15">
    <property type="entry name" value="CRYPTIC BETA-GLUCOSIDE BGL OPERON ANTITERMINATOR"/>
    <property type="match status" value="1"/>
</dbReference>
<comment type="caution">
    <text evidence="8">The sequence shown here is derived from an EMBL/GenBank/DDBJ whole genome shotgun (WGS) entry which is preliminary data.</text>
</comment>
<protein>
    <submittedName>
        <fullName evidence="8">BglG family transcriptional antiterminator</fullName>
    </submittedName>
</protein>
<name>A0A2Y9BPT0_9FIRM</name>
<dbReference type="AlphaFoldDB" id="A0A2Y9BPT0"/>
<dbReference type="Gene3D" id="1.10.1790.10">
    <property type="entry name" value="PRD domain"/>
    <property type="match status" value="2"/>
</dbReference>
<evidence type="ECO:0000313" key="9">
    <source>
        <dbReference type="Proteomes" id="UP000245845"/>
    </source>
</evidence>
<dbReference type="SUPFAM" id="SSF63520">
    <property type="entry name" value="PTS-regulatory domain, PRD"/>
    <property type="match status" value="2"/>
</dbReference>